<keyword evidence="5 8" id="KW-1133">Transmembrane helix</keyword>
<dbReference type="GO" id="GO:0005524">
    <property type="term" value="F:ATP binding"/>
    <property type="evidence" value="ECO:0007669"/>
    <property type="project" value="UniProtKB-KW"/>
</dbReference>
<feature type="compositionally biased region" description="Basic and acidic residues" evidence="7">
    <location>
        <begin position="200"/>
        <end position="211"/>
    </location>
</feature>
<dbReference type="CDD" id="cd03263">
    <property type="entry name" value="ABC_subfamily_A"/>
    <property type="match status" value="1"/>
</dbReference>
<feature type="compositionally biased region" description="Basic and acidic residues" evidence="7">
    <location>
        <begin position="417"/>
        <end position="429"/>
    </location>
</feature>
<dbReference type="OrthoDB" id="10255969at2759"/>
<keyword evidence="6 8" id="KW-0472">Membrane</keyword>
<proteinExistence type="predicted"/>
<feature type="region of interest" description="Disordered" evidence="7">
    <location>
        <begin position="99"/>
        <end position="138"/>
    </location>
</feature>
<reference evidence="10" key="1">
    <citation type="journal article" date="2008" name="Nat. Genet.">
        <title>The Pristionchus pacificus genome provides a unique perspective on nematode lifestyle and parasitism.</title>
        <authorList>
            <person name="Dieterich C."/>
            <person name="Clifton S.W."/>
            <person name="Schuster L.N."/>
            <person name="Chinwalla A."/>
            <person name="Delehaunty K."/>
            <person name="Dinkelacker I."/>
            <person name="Fulton L."/>
            <person name="Fulton R."/>
            <person name="Godfrey J."/>
            <person name="Minx P."/>
            <person name="Mitreva M."/>
            <person name="Roeseler W."/>
            <person name="Tian H."/>
            <person name="Witte H."/>
            <person name="Yang S.P."/>
            <person name="Wilson R.K."/>
            <person name="Sommer R.J."/>
        </authorList>
    </citation>
    <scope>NUCLEOTIDE SEQUENCE [LARGE SCALE GENOMIC DNA]</scope>
    <source>
        <strain evidence="10">PS312</strain>
    </source>
</reference>
<dbReference type="Gene3D" id="3.40.50.300">
    <property type="entry name" value="P-loop containing nucleotide triphosphate hydrolases"/>
    <property type="match status" value="2"/>
</dbReference>
<feature type="region of interest" description="Disordered" evidence="7">
    <location>
        <begin position="544"/>
        <end position="567"/>
    </location>
</feature>
<evidence type="ECO:0000256" key="7">
    <source>
        <dbReference type="SAM" id="MobiDB-lite"/>
    </source>
</evidence>
<feature type="compositionally biased region" description="Basic and acidic residues" evidence="7">
    <location>
        <begin position="544"/>
        <end position="553"/>
    </location>
</feature>
<keyword evidence="2 8" id="KW-0812">Transmembrane</keyword>
<dbReference type="GO" id="GO:0016887">
    <property type="term" value="F:ATP hydrolysis activity"/>
    <property type="evidence" value="ECO:0007669"/>
    <property type="project" value="InterPro"/>
</dbReference>
<dbReference type="InterPro" id="IPR003439">
    <property type="entry name" value="ABC_transporter-like_ATP-bd"/>
</dbReference>
<dbReference type="InterPro" id="IPR056264">
    <property type="entry name" value="R2_ABCA1-4-like"/>
</dbReference>
<dbReference type="InterPro" id="IPR026082">
    <property type="entry name" value="ABCA"/>
</dbReference>
<evidence type="ECO:0000256" key="5">
    <source>
        <dbReference type="ARBA" id="ARBA00022989"/>
    </source>
</evidence>
<dbReference type="InterPro" id="IPR013525">
    <property type="entry name" value="ABC2_TM"/>
</dbReference>
<organism evidence="9 10">
    <name type="scientific">Pristionchus pacificus</name>
    <name type="common">Parasitic nematode worm</name>
    <dbReference type="NCBI Taxonomy" id="54126"/>
    <lineage>
        <taxon>Eukaryota</taxon>
        <taxon>Metazoa</taxon>
        <taxon>Ecdysozoa</taxon>
        <taxon>Nematoda</taxon>
        <taxon>Chromadorea</taxon>
        <taxon>Rhabditida</taxon>
        <taxon>Rhabditina</taxon>
        <taxon>Diplogasteromorpha</taxon>
        <taxon>Diplogasteroidea</taxon>
        <taxon>Neodiplogasteridae</taxon>
        <taxon>Pristionchus</taxon>
    </lineage>
</organism>
<comment type="subcellular location">
    <subcellularLocation>
        <location evidence="1">Membrane</location>
        <topology evidence="1">Multi-pass membrane protein</topology>
    </subcellularLocation>
</comment>
<feature type="transmembrane region" description="Helical" evidence="8">
    <location>
        <begin position="1053"/>
        <end position="1074"/>
    </location>
</feature>
<reference evidence="9" key="2">
    <citation type="submission" date="2022-06" db="UniProtKB">
        <authorList>
            <consortium name="EnsemblMetazoa"/>
        </authorList>
    </citation>
    <scope>IDENTIFICATION</scope>
    <source>
        <strain evidence="9">PS312</strain>
    </source>
</reference>
<feature type="transmembrane region" description="Helical" evidence="8">
    <location>
        <begin position="873"/>
        <end position="893"/>
    </location>
</feature>
<feature type="transmembrane region" description="Helical" evidence="8">
    <location>
        <begin position="1753"/>
        <end position="1780"/>
    </location>
</feature>
<feature type="compositionally biased region" description="Basic and acidic residues" evidence="7">
    <location>
        <begin position="356"/>
        <end position="377"/>
    </location>
</feature>
<evidence type="ECO:0000256" key="3">
    <source>
        <dbReference type="ARBA" id="ARBA00022741"/>
    </source>
</evidence>
<feature type="transmembrane region" description="Helical" evidence="8">
    <location>
        <begin position="913"/>
        <end position="941"/>
    </location>
</feature>
<feature type="compositionally biased region" description="Basic and acidic residues" evidence="7">
    <location>
        <begin position="331"/>
        <end position="348"/>
    </location>
</feature>
<sequence length="2444" mass="275849">MDEKEEEGRRVLRNNMESDHALFEKLCLEVERDPEFAPYLNAQDAMWDAYIANPAIYYGAVPPMHGSALIRLEAGLRYLDIRYFGGGSAQMVQLDNHAAPDVPVNQPPIPITSPSPDALPNLHSSSAVPPKEDDTTPHNSLPAAFLWEEDSLLPTGFAADTVDHQRSIHGITNDALLLDQLTLPNNSDFESRVTTTSTPLEKRRNAQEMDRLGDVRERSHVLSTLLEDDEFTLDLGMMESHDHADQAQLVQSVNRQNDTPTPFMPSFDSATPHLPPSTSSHLPLNRPSIPNVPSTSDASHQLPSTPAVPPEEEERKKKEEEEKKKRKEEKKRKVEKERRQKENVEQTPKKFNLPRRIVEAREEKARRMAEEKKKAEESNSNVEISQQVARSENAIVPPAVVSVHASSPSSSPLKAVVSREERGRKRVMEREDDGVDIKRKVTVEIGVNRTEERKEAVIPKRNLRDNTFKEFIWLFIEEDGEPVIGVNWGNGDDGVALDHTLEPLADVEKDDARLRELIVWQKQQEPKSFNAELNKKIKEIAGLDNHERRKSEVSEETVPEEEEDDQEKLKIRLDEQLHKYGLIGAIKAPSLEELAATKTVAMMRSSIERDYNATKFPQWPVTGSAYDMVIIPDAQKMTGSMINPLIFLNASLSDCQFLNVTQHNSTTFEIRVSFAFVPKTPDTIDVMNRMKNRYTQKNLLSDFVKKLIPIEFPKNLTIMSTAEINGFETEDEMVEYMIRSFSNQCDNPLLAGFVFNNETFDSSSRNVAYKIRLANTKRNVNNMKSFASWDTSTDFAKQTVSGPINGDDVNGGEPGYWQEGFLTVQHSLNIVLREKYRKLKPSDALNLDNIIMLGRTPYPEFSTRIIEAALESLPMLIIFSFMASVIYIVRSIVTEKENKFKEYMRVMGLSQWLHWTAYFVVNYTKLALTVAFTSVLMYFVMDHSNPTVLFAFLLFYAFNVCTFAFAVSTFLQTATVATMAANIVWLILYFWMKLFTSMEQESSYPLSIRLVNCLNPDIALHYGLNLLVQYELQGGMHWSDLFDHVSPDESLTLGHLFVMLLIDGFILVLITWYVEAVKPGGEGVPQKPYFFLLKSYWFPGGENERVSLPNQMATFDMAVEQQRAMSEELEENIEATVRIAGLSKSFQTPSSFFDFGNSSEKVAVDNLCLNFYKGQITALLGHNGAGKSTTFSMLTGVIPPTKGTSFIDSFDIRTSMQQIINHDIVAFQIRLSLGLCPQYNILFDTLNLWEHLVFFSNLKGRGFDETEANGLLERLKIDCKKNSRASTLSGGQKRKLSLAIALIGGSEIVMLDEPTSGMDPGARHETWTLLQAEKGARTILLTTHYMDEADVLGDRIAIMANGKLHCCGSSMFLKKHYGTGYNLIIAYDTHMSIEKAIEKTRELMNYHTDVILHSVVGNEATFVLSAQSRSVFPRLFGSLESSQSELGIRSFGVSVTSMEEVFLKVGELTESPSSHTMESDDSVETNDDINLIENDQPEINDLKPSHRIIGIALLLSQFHAMFAKRAVYFYRRRVQFLSQLFVPVVYFALMLYASQAVPTVKEVGPLEINFKPYSPSAEKTGVVLVEDSHLNISIVRNVISAMDTRPIVNRTGNITSEVFDLIKQIGSRGFGIQYPVAFKSERFFGHESFIALFNNFGLATPALAIALSDSILGMMVHKDGQPYVFTAINHPLPPAAADTMKSKTATMATSIIIGYAIIVCMAMVVSGYCNFLIREREKNSKHLQLLSGLPLWMYWLTSFLWDAIFFLIPLVCVVGLFNVFEINEIIGRATSVFNVILISLLFAWAAIPFVYSFSFMFTSPSKGYNMIMMYNMISARAYVDNVMMDHTKKGIMIGALFFFVQGFLYWILLSLIEYGFVSSAINMFGKYTKSAQNEAPEDNRTTVEDSDVIEEKATVLELDPDTNAVVIWFVRSCTWGVNGAGKTSTFRMLTAEETVTSGDAYLAGFEVKKDWREAGKFIGYCPQFDAVLEEMSGIETLRMFARIRGIHKDEIERKVKGIIDAVGLQAYAKGPIKTYSGGNKRKLSLGIALVRESGSSLVVTSHSMDECEALCTKLAIMVNGQFRCHGRVQHLKSRYGTEYSLLIRLKHSSDANNTKSRVEELFPGAMMKEHHIVHMNFDVPRSEPLSILFERAETLAQELQLEDYSFSQPTLEQVFLEFSRSSEVAEHQINPPVMGESPSVELEEPGWLLHGVDSHYPATKEIIRLPHIESVEIPIRSCLTDSRRKWMETKFRLEIGRLSTKVTIRVFFPDDGQCVFLSNPADPSRHRCDWTTDDKCRPAVLLCSKIAKDFSKQNSESAADGHLKNPSRAYRECSALIAKREGLANLLLPEDVDEVLDLYSGGKNKNKRKRQLSLDVKKSAGVSRVEEYDAIDDNDIQIRTIQRESTWLYLETLSPMIEFHSIICDKDPSNDEILKYESKREEED</sequence>
<feature type="compositionally biased region" description="Polar residues" evidence="7">
    <location>
        <begin position="187"/>
        <end position="199"/>
    </location>
</feature>
<feature type="transmembrane region" description="Helical" evidence="8">
    <location>
        <begin position="1534"/>
        <end position="1553"/>
    </location>
</feature>
<evidence type="ECO:0000313" key="9">
    <source>
        <dbReference type="EnsemblMetazoa" id="PPA01967.1"/>
    </source>
</evidence>
<feature type="transmembrane region" description="Helical" evidence="8">
    <location>
        <begin position="974"/>
        <end position="992"/>
    </location>
</feature>
<evidence type="ECO:0000256" key="8">
    <source>
        <dbReference type="SAM" id="Phobius"/>
    </source>
</evidence>
<dbReference type="FunFam" id="3.40.50.300:FF:002832">
    <property type="entry name" value="ABC Transporter family"/>
    <property type="match status" value="1"/>
</dbReference>
<dbReference type="EnsemblMetazoa" id="PPA01967.1">
    <property type="protein sequence ID" value="PPA01967.1"/>
    <property type="gene ID" value="WBGene00091521"/>
</dbReference>
<feature type="region of interest" description="Disordered" evidence="7">
    <location>
        <begin position="187"/>
        <end position="211"/>
    </location>
</feature>
<evidence type="ECO:0000256" key="2">
    <source>
        <dbReference type="ARBA" id="ARBA00022692"/>
    </source>
</evidence>
<feature type="region of interest" description="Disordered" evidence="7">
    <location>
        <begin position="256"/>
        <end position="386"/>
    </location>
</feature>
<dbReference type="SMART" id="SM00382">
    <property type="entry name" value="AAA"/>
    <property type="match status" value="1"/>
</dbReference>
<feature type="region of interest" description="Disordered" evidence="7">
    <location>
        <begin position="402"/>
        <end position="429"/>
    </location>
</feature>
<dbReference type="GO" id="GO:0005319">
    <property type="term" value="F:lipid transporter activity"/>
    <property type="evidence" value="ECO:0000318"/>
    <property type="project" value="GO_Central"/>
</dbReference>
<dbReference type="SUPFAM" id="SSF52540">
    <property type="entry name" value="P-loop containing nucleoside triphosphate hydrolases"/>
    <property type="match status" value="2"/>
</dbReference>
<dbReference type="GO" id="GO:0140359">
    <property type="term" value="F:ABC-type transporter activity"/>
    <property type="evidence" value="ECO:0007669"/>
    <property type="project" value="InterPro"/>
</dbReference>
<dbReference type="InterPro" id="IPR003593">
    <property type="entry name" value="AAA+_ATPase"/>
</dbReference>
<dbReference type="Pfam" id="PF00005">
    <property type="entry name" value="ABC_tran"/>
    <property type="match status" value="2"/>
</dbReference>
<feature type="transmembrane region" description="Helical" evidence="8">
    <location>
        <begin position="1649"/>
        <end position="1668"/>
    </location>
</feature>
<keyword evidence="10" id="KW-1185">Reference proteome</keyword>
<evidence type="ECO:0000313" key="10">
    <source>
        <dbReference type="Proteomes" id="UP000005239"/>
    </source>
</evidence>
<evidence type="ECO:0000256" key="1">
    <source>
        <dbReference type="ARBA" id="ARBA00004141"/>
    </source>
</evidence>
<feature type="transmembrane region" description="Helical" evidence="8">
    <location>
        <begin position="1792"/>
        <end position="1811"/>
    </location>
</feature>
<dbReference type="GO" id="GO:0042626">
    <property type="term" value="F:ATPase-coupled transmembrane transporter activity"/>
    <property type="evidence" value="ECO:0000318"/>
    <property type="project" value="GO_Central"/>
</dbReference>
<feature type="compositionally biased region" description="Basic and acidic residues" evidence="7">
    <location>
        <begin position="313"/>
        <end position="323"/>
    </location>
</feature>
<accession>A0A2A6BXS5</accession>
<feature type="transmembrane region" description="Helical" evidence="8">
    <location>
        <begin position="1851"/>
        <end position="1872"/>
    </location>
</feature>
<dbReference type="Pfam" id="PF23321">
    <property type="entry name" value="R1_ABCA1"/>
    <property type="match status" value="1"/>
</dbReference>
<feature type="transmembrane region" description="Helical" evidence="8">
    <location>
        <begin position="1823"/>
        <end position="1839"/>
    </location>
</feature>
<feature type="compositionally biased region" description="Polar residues" evidence="7">
    <location>
        <begin position="291"/>
        <end position="304"/>
    </location>
</feature>
<dbReference type="Proteomes" id="UP000005239">
    <property type="component" value="Unassembled WGS sequence"/>
</dbReference>
<evidence type="ECO:0000256" key="4">
    <source>
        <dbReference type="ARBA" id="ARBA00022840"/>
    </source>
</evidence>
<dbReference type="PANTHER" id="PTHR19229:SF250">
    <property type="entry name" value="ABC TRANSPORTER DOMAIN-CONTAINING PROTEIN-RELATED"/>
    <property type="match status" value="1"/>
</dbReference>
<dbReference type="InterPro" id="IPR017871">
    <property type="entry name" value="ABC_transporter-like_CS"/>
</dbReference>
<dbReference type="InterPro" id="IPR027417">
    <property type="entry name" value="P-loop_NTPase"/>
</dbReference>
<keyword evidence="3" id="KW-0547">Nucleotide-binding</keyword>
<feature type="compositionally biased region" description="Acidic residues" evidence="7">
    <location>
        <begin position="554"/>
        <end position="566"/>
    </location>
</feature>
<feature type="transmembrane region" description="Helical" evidence="8">
    <location>
        <begin position="1710"/>
        <end position="1733"/>
    </location>
</feature>
<feature type="compositionally biased region" description="Low complexity" evidence="7">
    <location>
        <begin position="402"/>
        <end position="416"/>
    </location>
</feature>
<dbReference type="PROSITE" id="PS00211">
    <property type="entry name" value="ABC_TRANSPORTER_1"/>
    <property type="match status" value="2"/>
</dbReference>
<dbReference type="PROSITE" id="PS50893">
    <property type="entry name" value="ABC_TRANSPORTER_2"/>
    <property type="match status" value="1"/>
</dbReference>
<feature type="transmembrane region" description="Helical" evidence="8">
    <location>
        <begin position="947"/>
        <end position="967"/>
    </location>
</feature>
<gene>
    <name evidence="9" type="primary">WBGene00091521</name>
</gene>
<accession>A0A8R1U2R4</accession>
<dbReference type="Pfam" id="PF12698">
    <property type="entry name" value="ABC2_membrane_3"/>
    <property type="match status" value="2"/>
</dbReference>
<name>A0A2A6BXS5_PRIPA</name>
<protein>
    <submittedName>
        <fullName evidence="9">ABC transporter ATP-binding protein</fullName>
    </submittedName>
</protein>
<dbReference type="GO" id="GO:0016020">
    <property type="term" value="C:membrane"/>
    <property type="evidence" value="ECO:0007669"/>
    <property type="project" value="UniProtKB-SubCell"/>
</dbReference>
<dbReference type="GO" id="GO:0006869">
    <property type="term" value="P:lipid transport"/>
    <property type="evidence" value="ECO:0000318"/>
    <property type="project" value="GO_Central"/>
</dbReference>
<evidence type="ECO:0000256" key="6">
    <source>
        <dbReference type="ARBA" id="ARBA00023136"/>
    </source>
</evidence>
<dbReference type="PANTHER" id="PTHR19229">
    <property type="entry name" value="ATP-BINDING CASSETTE TRANSPORTER SUBFAMILY A ABCA"/>
    <property type="match status" value="1"/>
</dbReference>
<keyword evidence="4" id="KW-0067">ATP-binding</keyword>